<evidence type="ECO:0000256" key="1">
    <source>
        <dbReference type="ARBA" id="ARBA00023002"/>
    </source>
</evidence>
<dbReference type="Pfam" id="PF01058">
    <property type="entry name" value="Oxidored_q6"/>
    <property type="match status" value="1"/>
</dbReference>
<dbReference type="GO" id="GO:0016491">
    <property type="term" value="F:oxidoreductase activity"/>
    <property type="evidence" value="ECO:0007669"/>
    <property type="project" value="UniProtKB-KW"/>
</dbReference>
<protein>
    <submittedName>
        <fullName evidence="3">Sulfhydrogenase delta subunit</fullName>
    </submittedName>
</protein>
<keyword evidence="1" id="KW-0560">Oxidoreductase</keyword>
<sequence>MVKIGVIGLTGCSGCQCEILNCQDALLKLLSKVEISLFPLAKDDNLEDELDLLFVEGSVSTSLDRDWLLRLRERTKVLVAVGSCACYGGVQAQRNDEVQIEEMVKEVYGSWKLPFEVFKPSPVSEFVKVDYFLPGCPLDKKQFVYTVSFLLNGVKPFFPKIPVCHECKLSENECLLLKGIPCQGPVTYAGCGAPCTSKGVGCQGCRGDCDFPNHEEIISILTKKGLSYEDALKFLKVFRGNTFRVRRVDEKGA</sequence>
<organism evidence="3 4">
    <name type="scientific">Thermovibrio guaymasensis</name>
    <dbReference type="NCBI Taxonomy" id="240167"/>
    <lineage>
        <taxon>Bacteria</taxon>
        <taxon>Pseudomonadati</taxon>
        <taxon>Aquificota</taxon>
        <taxon>Aquificia</taxon>
        <taxon>Desulfurobacteriales</taxon>
        <taxon>Desulfurobacteriaceae</taxon>
        <taxon>Thermovibrio</taxon>
    </lineage>
</organism>
<dbReference type="PANTHER" id="PTHR42845:SF3">
    <property type="entry name" value="CYTOSOLIC NIFE-HYDROGENASE, DELTA SUBUNIT"/>
    <property type="match status" value="1"/>
</dbReference>
<accession>A0A420W8C0</accession>
<dbReference type="OrthoDB" id="9787729at2"/>
<reference evidence="3 4" key="1">
    <citation type="submission" date="2018-10" db="EMBL/GenBank/DDBJ databases">
        <title>Genomic Encyclopedia of Type Strains, Phase IV (KMG-IV): sequencing the most valuable type-strain genomes for metagenomic binning, comparative biology and taxonomic classification.</title>
        <authorList>
            <person name="Goeker M."/>
        </authorList>
    </citation>
    <scope>NUCLEOTIDE SEQUENCE [LARGE SCALE GENOMIC DNA]</scope>
    <source>
        <strain evidence="3 4">DSM 15521</strain>
    </source>
</reference>
<comment type="caution">
    <text evidence="3">The sequence shown here is derived from an EMBL/GenBank/DDBJ whole genome shotgun (WGS) entry which is preliminary data.</text>
</comment>
<dbReference type="InterPro" id="IPR006137">
    <property type="entry name" value="NADH_UbQ_OxRdtase-like_20kDa"/>
</dbReference>
<dbReference type="Proteomes" id="UP000280881">
    <property type="component" value="Unassembled WGS sequence"/>
</dbReference>
<gene>
    <name evidence="3" type="ORF">C7457_0435</name>
</gene>
<dbReference type="AlphaFoldDB" id="A0A420W8C0"/>
<proteinExistence type="predicted"/>
<dbReference type="GO" id="GO:0051536">
    <property type="term" value="F:iron-sulfur cluster binding"/>
    <property type="evidence" value="ECO:0007669"/>
    <property type="project" value="InterPro"/>
</dbReference>
<keyword evidence="4" id="KW-1185">Reference proteome</keyword>
<evidence type="ECO:0000313" key="4">
    <source>
        <dbReference type="Proteomes" id="UP000280881"/>
    </source>
</evidence>
<name>A0A420W8C0_9BACT</name>
<dbReference type="Gene3D" id="3.40.50.700">
    <property type="entry name" value="NADH:ubiquinone oxidoreductase-like, 20kDa subunit"/>
    <property type="match status" value="1"/>
</dbReference>
<feature type="domain" description="NADH:ubiquinone oxidoreductase-like 20kDa subunit" evidence="2">
    <location>
        <begin position="12"/>
        <end position="147"/>
    </location>
</feature>
<dbReference type="SUPFAM" id="SSF56770">
    <property type="entry name" value="HydA/Nqo6-like"/>
    <property type="match status" value="1"/>
</dbReference>
<dbReference type="InterPro" id="IPR051349">
    <property type="entry name" value="Hydrogenase_assoc-protein"/>
</dbReference>
<dbReference type="InterPro" id="IPR037024">
    <property type="entry name" value="NiFe_Hase_small_N_sf"/>
</dbReference>
<dbReference type="PANTHER" id="PTHR42845">
    <property type="entry name" value="COENZYME F420-REDUCING HYDROGENASE, GAMMA SUBUNIT"/>
    <property type="match status" value="1"/>
</dbReference>
<dbReference type="EMBL" id="RBIE01000001">
    <property type="protein sequence ID" value="RKQ63561.1"/>
    <property type="molecule type" value="Genomic_DNA"/>
</dbReference>
<dbReference type="RefSeq" id="WP_121169804.1">
    <property type="nucleotide sequence ID" value="NZ_RBIE01000001.1"/>
</dbReference>
<evidence type="ECO:0000313" key="3">
    <source>
        <dbReference type="EMBL" id="RKQ63561.1"/>
    </source>
</evidence>
<evidence type="ECO:0000259" key="2">
    <source>
        <dbReference type="Pfam" id="PF01058"/>
    </source>
</evidence>